<proteinExistence type="predicted"/>
<evidence type="ECO:0000313" key="2">
    <source>
        <dbReference type="Proteomes" id="UP001497535"/>
    </source>
</evidence>
<gene>
    <name evidence="1" type="ORF">MENTE1834_LOCUS16683</name>
</gene>
<reference evidence="1" key="1">
    <citation type="submission" date="2023-11" db="EMBL/GenBank/DDBJ databases">
        <authorList>
            <person name="Poullet M."/>
        </authorList>
    </citation>
    <scope>NUCLEOTIDE SEQUENCE</scope>
    <source>
        <strain evidence="1">E1834</strain>
    </source>
</reference>
<dbReference type="EMBL" id="CAVMJV010000018">
    <property type="protein sequence ID" value="CAK5063106.1"/>
    <property type="molecule type" value="Genomic_DNA"/>
</dbReference>
<comment type="caution">
    <text evidence="1">The sequence shown here is derived from an EMBL/GenBank/DDBJ whole genome shotgun (WGS) entry which is preliminary data.</text>
</comment>
<sequence length="53" mass="6297">MFPPNHLRVETSSPLKESLSPFTMHFLAHFYLKLREYFKLNKQGFKIAKAPKM</sequence>
<organism evidence="1 2">
    <name type="scientific">Meloidogyne enterolobii</name>
    <name type="common">Root-knot nematode worm</name>
    <name type="synonym">Meloidogyne mayaguensis</name>
    <dbReference type="NCBI Taxonomy" id="390850"/>
    <lineage>
        <taxon>Eukaryota</taxon>
        <taxon>Metazoa</taxon>
        <taxon>Ecdysozoa</taxon>
        <taxon>Nematoda</taxon>
        <taxon>Chromadorea</taxon>
        <taxon>Rhabditida</taxon>
        <taxon>Tylenchina</taxon>
        <taxon>Tylenchomorpha</taxon>
        <taxon>Tylenchoidea</taxon>
        <taxon>Meloidogynidae</taxon>
        <taxon>Meloidogyninae</taxon>
        <taxon>Meloidogyne</taxon>
    </lineage>
</organism>
<evidence type="ECO:0000313" key="1">
    <source>
        <dbReference type="EMBL" id="CAK5063106.1"/>
    </source>
</evidence>
<name>A0ACB0YU31_MELEN</name>
<accession>A0ACB0YU31</accession>
<protein>
    <submittedName>
        <fullName evidence="1">Uncharacterized protein</fullName>
    </submittedName>
</protein>
<dbReference type="Proteomes" id="UP001497535">
    <property type="component" value="Unassembled WGS sequence"/>
</dbReference>
<keyword evidence="2" id="KW-1185">Reference proteome</keyword>